<organism evidence="2 3">
    <name type="scientific">Peptoniphilus porci</name>
    <dbReference type="NCBI Taxonomy" id="2652280"/>
    <lineage>
        <taxon>Bacteria</taxon>
        <taxon>Bacillati</taxon>
        <taxon>Bacillota</taxon>
        <taxon>Tissierellia</taxon>
        <taxon>Tissierellales</taxon>
        <taxon>Peptoniphilaceae</taxon>
        <taxon>Peptoniphilus</taxon>
    </lineage>
</organism>
<dbReference type="STRING" id="1465756.BIV18_00725"/>
<comment type="caution">
    <text evidence="2">The sequence shown here is derived from an EMBL/GenBank/DDBJ whole genome shotgun (WGS) entry which is preliminary data.</text>
</comment>
<evidence type="ECO:0000256" key="1">
    <source>
        <dbReference type="SAM" id="Phobius"/>
    </source>
</evidence>
<proteinExistence type="predicted"/>
<sequence length="95" mass="10690">MWLIFGIGAIVFALLNVTTAIKNKNAERYRFLSLSLTALTVCAFYFDGASRVIKEDWSGLMDIMPTMSKALWVLVILSIAVNSVSIFKKKRLNEN</sequence>
<reference evidence="2 3" key="1">
    <citation type="journal article" date="2016" name="Appl. Environ. Microbiol.">
        <title>Function and Phylogeny of Bacterial Butyryl Coenzyme A:Acetate Transferases and Their Diversity in the Proximal Colon of Swine.</title>
        <authorList>
            <person name="Trachsel J."/>
            <person name="Bayles D.O."/>
            <person name="Looft T."/>
            <person name="Levine U.Y."/>
            <person name="Allen H.K."/>
        </authorList>
    </citation>
    <scope>NUCLEOTIDE SEQUENCE [LARGE SCALE GENOMIC DNA]</scope>
    <source>
        <strain evidence="2 3">35-6-1</strain>
    </source>
</reference>
<evidence type="ECO:0000313" key="2">
    <source>
        <dbReference type="EMBL" id="OLR64173.1"/>
    </source>
</evidence>
<keyword evidence="1" id="KW-1133">Transmembrane helix</keyword>
<keyword evidence="1" id="KW-0472">Membrane</keyword>
<evidence type="ECO:0008006" key="4">
    <source>
        <dbReference type="Google" id="ProtNLM"/>
    </source>
</evidence>
<dbReference type="AlphaFoldDB" id="A0A1U7LXQ1"/>
<accession>A0A1U7LXQ1</accession>
<keyword evidence="1" id="KW-0812">Transmembrane</keyword>
<protein>
    <recommendedName>
        <fullName evidence="4">MFS transporter</fullName>
    </recommendedName>
</protein>
<dbReference type="EMBL" id="MJIH01000001">
    <property type="protein sequence ID" value="OLR64173.1"/>
    <property type="molecule type" value="Genomic_DNA"/>
</dbReference>
<keyword evidence="3" id="KW-1185">Reference proteome</keyword>
<feature type="transmembrane region" description="Helical" evidence="1">
    <location>
        <begin position="70"/>
        <end position="87"/>
    </location>
</feature>
<gene>
    <name evidence="2" type="ORF">BIV18_00725</name>
</gene>
<feature type="transmembrane region" description="Helical" evidence="1">
    <location>
        <begin position="30"/>
        <end position="49"/>
    </location>
</feature>
<dbReference type="Proteomes" id="UP000187166">
    <property type="component" value="Unassembled WGS sequence"/>
</dbReference>
<evidence type="ECO:0000313" key="3">
    <source>
        <dbReference type="Proteomes" id="UP000187166"/>
    </source>
</evidence>
<name>A0A1U7LXQ1_9FIRM</name>